<reference evidence="2 3" key="2">
    <citation type="submission" date="2018-11" db="EMBL/GenBank/DDBJ databases">
        <authorList>
            <consortium name="Pathogen Informatics"/>
        </authorList>
    </citation>
    <scope>NUCLEOTIDE SEQUENCE [LARGE SCALE GENOMIC DNA]</scope>
</reference>
<accession>A0A0R3X6I9</accession>
<protein>
    <submittedName>
        <fullName evidence="4">S ribonuclease</fullName>
    </submittedName>
</protein>
<dbReference type="Proteomes" id="UP000274429">
    <property type="component" value="Unassembled WGS sequence"/>
</dbReference>
<reference evidence="4" key="1">
    <citation type="submission" date="2017-02" db="UniProtKB">
        <authorList>
            <consortium name="WormBaseParasite"/>
        </authorList>
    </citation>
    <scope>IDENTIFICATION</scope>
</reference>
<gene>
    <name evidence="2" type="ORF">TTAC_LOCUS9110</name>
</gene>
<organism evidence="4">
    <name type="scientific">Hydatigena taeniaeformis</name>
    <name type="common">Feline tapeworm</name>
    <name type="synonym">Taenia taeniaeformis</name>
    <dbReference type="NCBI Taxonomy" id="6205"/>
    <lineage>
        <taxon>Eukaryota</taxon>
        <taxon>Metazoa</taxon>
        <taxon>Spiralia</taxon>
        <taxon>Lophotrochozoa</taxon>
        <taxon>Platyhelminthes</taxon>
        <taxon>Cestoda</taxon>
        <taxon>Eucestoda</taxon>
        <taxon>Cyclophyllidea</taxon>
        <taxon>Taeniidae</taxon>
        <taxon>Hydatigera</taxon>
    </lineage>
</organism>
<dbReference type="EMBL" id="UYWX01020682">
    <property type="protein sequence ID" value="VDM33831.1"/>
    <property type="molecule type" value="Genomic_DNA"/>
</dbReference>
<sequence>MFIHLEGPKKTEEEEEVYSQKMGAERRDMDYFTKHTFLELVPKTRLHPSDQESQYFSKNQKESPSDPLLKAPPRRGRNHEEEETKLNENSALPSRHLHFLHRENKKEVLKVAARR</sequence>
<proteinExistence type="predicted"/>
<name>A0A0R3X6I9_HYDTA</name>
<evidence type="ECO:0000256" key="1">
    <source>
        <dbReference type="SAM" id="MobiDB-lite"/>
    </source>
</evidence>
<feature type="region of interest" description="Disordered" evidence="1">
    <location>
        <begin position="1"/>
        <end position="22"/>
    </location>
</feature>
<evidence type="ECO:0000313" key="3">
    <source>
        <dbReference type="Proteomes" id="UP000274429"/>
    </source>
</evidence>
<evidence type="ECO:0000313" key="4">
    <source>
        <dbReference type="WBParaSite" id="TTAC_0000912501-mRNA-1"/>
    </source>
</evidence>
<feature type="compositionally biased region" description="Basic and acidic residues" evidence="1">
    <location>
        <begin position="1"/>
        <end position="12"/>
    </location>
</feature>
<keyword evidence="3" id="KW-1185">Reference proteome</keyword>
<evidence type="ECO:0000313" key="2">
    <source>
        <dbReference type="EMBL" id="VDM33831.1"/>
    </source>
</evidence>
<feature type="region of interest" description="Disordered" evidence="1">
    <location>
        <begin position="43"/>
        <end position="97"/>
    </location>
</feature>
<dbReference type="WBParaSite" id="TTAC_0000912501-mRNA-1">
    <property type="protein sequence ID" value="TTAC_0000912501-mRNA-1"/>
    <property type="gene ID" value="TTAC_0000912501"/>
</dbReference>
<dbReference type="AlphaFoldDB" id="A0A0R3X6I9"/>